<evidence type="ECO:0000259" key="12">
    <source>
        <dbReference type="Pfam" id="PF01170"/>
    </source>
</evidence>
<evidence type="ECO:0000256" key="7">
    <source>
        <dbReference type="ARBA" id="ARBA00022694"/>
    </source>
</evidence>
<dbReference type="InParanoid" id="D3BNV1"/>
<evidence type="ECO:0000256" key="3">
    <source>
        <dbReference type="ARBA" id="ARBA00022555"/>
    </source>
</evidence>
<evidence type="ECO:0000256" key="8">
    <source>
        <dbReference type="ARBA" id="ARBA00022884"/>
    </source>
</evidence>
<dbReference type="Gene3D" id="3.40.50.150">
    <property type="entry name" value="Vaccinia Virus protein VP39"/>
    <property type="match status" value="1"/>
</dbReference>
<dbReference type="GO" id="GO:0032259">
    <property type="term" value="P:methylation"/>
    <property type="evidence" value="ECO:0007669"/>
    <property type="project" value="UniProtKB-UniRule"/>
</dbReference>
<feature type="region of interest" description="Disordered" evidence="11">
    <location>
        <begin position="176"/>
        <end position="205"/>
    </location>
</feature>
<gene>
    <name evidence="14" type="primary">trmt11</name>
    <name evidence="14" type="ORF">PPL_09622</name>
</gene>
<feature type="compositionally biased region" description="Basic and acidic residues" evidence="11">
    <location>
        <begin position="176"/>
        <end position="191"/>
    </location>
</feature>
<dbReference type="GO" id="GO:0043527">
    <property type="term" value="C:tRNA methyltransferase complex"/>
    <property type="evidence" value="ECO:0007669"/>
    <property type="project" value="UniProtKB-ARBA"/>
</dbReference>
<comment type="subcellular location">
    <subcellularLocation>
        <location evidence="1">Cytoplasm</location>
    </subcellularLocation>
</comment>
<dbReference type="PANTHER" id="PTHR13370:SF3">
    <property type="entry name" value="TRNA (GUANINE(10)-N2)-METHYLTRANSFERASE HOMOLOG"/>
    <property type="match status" value="1"/>
</dbReference>
<evidence type="ECO:0000256" key="1">
    <source>
        <dbReference type="ARBA" id="ARBA00004496"/>
    </source>
</evidence>
<evidence type="ECO:0000256" key="9">
    <source>
        <dbReference type="ARBA" id="ARBA00066937"/>
    </source>
</evidence>
<dbReference type="EC" id="2.1.1.214" evidence="9"/>
<keyword evidence="15" id="KW-1185">Reference proteome</keyword>
<dbReference type="AlphaFoldDB" id="D3BNV1"/>
<dbReference type="RefSeq" id="XP_020429002.1">
    <property type="nucleotide sequence ID" value="XM_020580415.1"/>
</dbReference>
<dbReference type="GeneID" id="31365097"/>
<keyword evidence="3 10" id="KW-0820">tRNA-binding</keyword>
<comment type="caution">
    <text evidence="14">The sequence shown here is derived from an EMBL/GenBank/DDBJ whole genome shotgun (WGS) entry which is preliminary data.</text>
</comment>
<dbReference type="PANTHER" id="PTHR13370">
    <property type="entry name" value="RNA METHYLASE-RELATED"/>
    <property type="match status" value="1"/>
</dbReference>
<reference evidence="14 15" key="1">
    <citation type="journal article" date="2011" name="Genome Res.">
        <title>Phylogeny-wide analysis of social amoeba genomes highlights ancient origins for complex intercellular communication.</title>
        <authorList>
            <person name="Heidel A.J."/>
            <person name="Lawal H.M."/>
            <person name="Felder M."/>
            <person name="Schilde C."/>
            <person name="Helps N.R."/>
            <person name="Tunggal B."/>
            <person name="Rivero F."/>
            <person name="John U."/>
            <person name="Schleicher M."/>
            <person name="Eichinger L."/>
            <person name="Platzer M."/>
            <person name="Noegel A.A."/>
            <person name="Schaap P."/>
            <person name="Gloeckner G."/>
        </authorList>
    </citation>
    <scope>NUCLEOTIDE SEQUENCE [LARGE SCALE GENOMIC DNA]</scope>
    <source>
        <strain evidence="15">ATCC 26659 / Pp 5 / PN500</strain>
    </source>
</reference>
<organism evidence="14 15">
    <name type="scientific">Heterostelium pallidum (strain ATCC 26659 / Pp 5 / PN500)</name>
    <name type="common">Cellular slime mold</name>
    <name type="synonym">Polysphondylium pallidum</name>
    <dbReference type="NCBI Taxonomy" id="670386"/>
    <lineage>
        <taxon>Eukaryota</taxon>
        <taxon>Amoebozoa</taxon>
        <taxon>Evosea</taxon>
        <taxon>Eumycetozoa</taxon>
        <taxon>Dictyostelia</taxon>
        <taxon>Acytosteliales</taxon>
        <taxon>Acytosteliaceae</taxon>
        <taxon>Heterostelium</taxon>
    </lineage>
</organism>
<protein>
    <recommendedName>
        <fullName evidence="9">tRNA (guanine(10)-N(2))-methyltransferase</fullName>
        <ecNumber evidence="9">2.1.1.214</ecNumber>
    </recommendedName>
</protein>
<dbReference type="GO" id="GO:0160102">
    <property type="term" value="F:tRNA (guanine(10)-N2)-methyltransferase activity"/>
    <property type="evidence" value="ECO:0007669"/>
    <property type="project" value="UniProtKB-EC"/>
</dbReference>
<dbReference type="PROSITE" id="PS51627">
    <property type="entry name" value="SAM_MT_TRM11"/>
    <property type="match status" value="1"/>
</dbReference>
<feature type="domain" description="tRNA (guanine(10)-N(2))-methyltransferase TRMT11 N-terminal" evidence="13">
    <location>
        <begin position="3"/>
        <end position="148"/>
    </location>
</feature>
<accession>D3BNV1</accession>
<feature type="domain" description="Ribosomal RNA large subunit methyltransferase K/L-like methyltransferase" evidence="12">
    <location>
        <begin position="233"/>
        <end position="349"/>
    </location>
</feature>
<name>D3BNV1_HETP5</name>
<dbReference type="InterPro" id="IPR000241">
    <property type="entry name" value="RlmKL-like_Mtase"/>
</dbReference>
<dbReference type="PRINTS" id="PR00507">
    <property type="entry name" value="N12N6MTFRASE"/>
</dbReference>
<evidence type="ECO:0000259" key="13">
    <source>
        <dbReference type="Pfam" id="PF25904"/>
    </source>
</evidence>
<sequence length="410" mass="46819">MVRYLCIFVQQYPTFRYRELLAVASMFNIKIWGIDESLLPIIESDVLEISSPFLYMDLESDEDVKKICSRTVLVRGFYRVWAESNTYQGLLDQLANNYDPEFISTFHKDKIWKIEFDSFGRRFSKEDQLERMHRLKPSPLWSSGKVSMNPNGVNEHVVWRLTEDYGLSRDTPELMAERAQEKEKEKEKENEMTTTTTTTTDNQVEKGPQNMYLGILVAKGNRESISQFNLQDRKYLGTTSMDPELSIISANMGHVRPGSFMLDPFVGTGSFVLISSYFGAQTVGCDIDVAAMRKTQTCNLETNFEQLGLLDNLVGVVICDNSSAPWRDGPIFDCIITDPPYGIRAGAKRVGYNKNRRHKAPPEGFKWSHMAQTTEYKVPDVMADLLELAAKKLVIGGRLVYWLPTTPEYV</sequence>
<comment type="similarity">
    <text evidence="10">Belongs to the class I-like SAM-binding methyltransferase superfamily. TRM11 methyltransferase family.</text>
</comment>
<keyword evidence="2" id="KW-0963">Cytoplasm</keyword>
<dbReference type="Pfam" id="PF25904">
    <property type="entry name" value="Tmrp11_N"/>
    <property type="match status" value="1"/>
</dbReference>
<dbReference type="EMBL" id="ADBJ01000044">
    <property type="protein sequence ID" value="EFA76870.1"/>
    <property type="molecule type" value="Genomic_DNA"/>
</dbReference>
<keyword evidence="8 10" id="KW-0694">RNA-binding</keyword>
<evidence type="ECO:0000313" key="14">
    <source>
        <dbReference type="EMBL" id="EFA76870.1"/>
    </source>
</evidence>
<dbReference type="STRING" id="670386.D3BNV1"/>
<keyword evidence="6 10" id="KW-0949">S-adenosyl-L-methionine</keyword>
<evidence type="ECO:0000256" key="4">
    <source>
        <dbReference type="ARBA" id="ARBA00022603"/>
    </source>
</evidence>
<dbReference type="GO" id="GO:0005737">
    <property type="term" value="C:cytoplasm"/>
    <property type="evidence" value="ECO:0007669"/>
    <property type="project" value="UniProtKB-SubCell"/>
</dbReference>
<dbReference type="GO" id="GO:0000049">
    <property type="term" value="F:tRNA binding"/>
    <property type="evidence" value="ECO:0007669"/>
    <property type="project" value="UniProtKB-UniRule"/>
</dbReference>
<evidence type="ECO:0000256" key="6">
    <source>
        <dbReference type="ARBA" id="ARBA00022691"/>
    </source>
</evidence>
<keyword evidence="4 10" id="KW-0489">Methyltransferase</keyword>
<evidence type="ECO:0000256" key="10">
    <source>
        <dbReference type="PROSITE-ProRule" id="PRU00959"/>
    </source>
</evidence>
<proteinExistence type="inferred from homology"/>
<dbReference type="SUPFAM" id="SSF53335">
    <property type="entry name" value="S-adenosyl-L-methionine-dependent methyltransferases"/>
    <property type="match status" value="1"/>
</dbReference>
<dbReference type="Proteomes" id="UP000001396">
    <property type="component" value="Unassembled WGS sequence"/>
</dbReference>
<dbReference type="CDD" id="cd02440">
    <property type="entry name" value="AdoMet_MTases"/>
    <property type="match status" value="1"/>
</dbReference>
<dbReference type="InterPro" id="IPR002052">
    <property type="entry name" value="DNA_methylase_N6_adenine_CS"/>
</dbReference>
<evidence type="ECO:0000256" key="5">
    <source>
        <dbReference type="ARBA" id="ARBA00022679"/>
    </source>
</evidence>
<dbReference type="PIRSF" id="PIRSF017259">
    <property type="entry name" value="tRNA_mtfrase_TRM11"/>
    <property type="match status" value="1"/>
</dbReference>
<dbReference type="OMA" id="AFNKWSR"/>
<keyword evidence="7 10" id="KW-0819">tRNA processing</keyword>
<dbReference type="InterPro" id="IPR059073">
    <property type="entry name" value="TRMT11_N"/>
</dbReference>
<dbReference type="InterPro" id="IPR016691">
    <property type="entry name" value="TRMT11"/>
</dbReference>
<evidence type="ECO:0000256" key="11">
    <source>
        <dbReference type="SAM" id="MobiDB-lite"/>
    </source>
</evidence>
<dbReference type="Pfam" id="PF01170">
    <property type="entry name" value="UPF0020"/>
    <property type="match status" value="1"/>
</dbReference>
<dbReference type="FunCoup" id="D3BNV1">
    <property type="interactions" value="603"/>
</dbReference>
<evidence type="ECO:0000256" key="2">
    <source>
        <dbReference type="ARBA" id="ARBA00022490"/>
    </source>
</evidence>
<keyword evidence="5 10" id="KW-0808">Transferase</keyword>
<evidence type="ECO:0000313" key="15">
    <source>
        <dbReference type="Proteomes" id="UP000001396"/>
    </source>
</evidence>
<dbReference type="GO" id="GO:0008033">
    <property type="term" value="P:tRNA processing"/>
    <property type="evidence" value="ECO:0007669"/>
    <property type="project" value="UniProtKB-UniRule"/>
</dbReference>
<dbReference type="InterPro" id="IPR029063">
    <property type="entry name" value="SAM-dependent_MTases_sf"/>
</dbReference>
<dbReference type="PROSITE" id="PS00092">
    <property type="entry name" value="N6_MTASE"/>
    <property type="match status" value="1"/>
</dbReference>